<evidence type="ECO:0000313" key="2">
    <source>
        <dbReference type="Proteomes" id="UP001177744"/>
    </source>
</evidence>
<dbReference type="PANTHER" id="PTHR37353:SF1">
    <property type="entry name" value="RIKEN CDNA 4921517D22 GENE"/>
    <property type="match status" value="1"/>
</dbReference>
<comment type="caution">
    <text evidence="1">The sequence shown here is derived from an EMBL/GenBank/DDBJ whole genome shotgun (WGS) entry which is preliminary data.</text>
</comment>
<dbReference type="InterPro" id="IPR040022">
    <property type="entry name" value="C9orf153-like"/>
</dbReference>
<name>A0AA40LI41_CNENI</name>
<accession>A0AA40LI41</accession>
<protein>
    <submittedName>
        <fullName evidence="1">Uncharacterized protein</fullName>
    </submittedName>
</protein>
<reference evidence="1" key="1">
    <citation type="submission" date="2023-06" db="EMBL/GenBank/DDBJ databases">
        <title>Reference genome for the Northern bat (Eptesicus nilssonii), a most northern bat species.</title>
        <authorList>
            <person name="Laine V.N."/>
            <person name="Pulliainen A.T."/>
            <person name="Lilley T.M."/>
        </authorList>
    </citation>
    <scope>NUCLEOTIDE SEQUENCE</scope>
    <source>
        <strain evidence="1">BLF_Eptnil</strain>
        <tissue evidence="1">Kidney</tissue>
    </source>
</reference>
<gene>
    <name evidence="1" type="ORF">QTO34_005400</name>
</gene>
<dbReference type="AlphaFoldDB" id="A0AA40LI41"/>
<dbReference type="PANTHER" id="PTHR37353">
    <property type="entry name" value="RIKEN CDNA 4921517D22 GENE"/>
    <property type="match status" value="1"/>
</dbReference>
<proteinExistence type="predicted"/>
<organism evidence="1 2">
    <name type="scientific">Cnephaeus nilssonii</name>
    <name type="common">Northern bat</name>
    <name type="synonym">Eptesicus nilssonii</name>
    <dbReference type="NCBI Taxonomy" id="3371016"/>
    <lineage>
        <taxon>Eukaryota</taxon>
        <taxon>Metazoa</taxon>
        <taxon>Chordata</taxon>
        <taxon>Craniata</taxon>
        <taxon>Vertebrata</taxon>
        <taxon>Euteleostomi</taxon>
        <taxon>Mammalia</taxon>
        <taxon>Eutheria</taxon>
        <taxon>Laurasiatheria</taxon>
        <taxon>Chiroptera</taxon>
        <taxon>Yangochiroptera</taxon>
        <taxon>Vespertilionidae</taxon>
        <taxon>Cnephaeus</taxon>
    </lineage>
</organism>
<dbReference type="Pfam" id="PF17673">
    <property type="entry name" value="DUF5532"/>
    <property type="match status" value="1"/>
</dbReference>
<dbReference type="Proteomes" id="UP001177744">
    <property type="component" value="Unassembled WGS sequence"/>
</dbReference>
<sequence>MFTNTDADPSKDDVEAEFPRCSLPELYALAENVNQESKKSNHLKTLGISPTEARRILNQTLNIMSPTSRTDLGEVSKPVFKLKVVRKEEEKPPSLTDLLHRSLLTGSPSQLDRLGESQQRLAHYGIPPPMHTFPYEIILSDTNFSGVARKKFSSIGKLSRMSISKVKADKFLFEDRITEYSIIEPEKQFLDLRDLEWKYYKGITKWKRKTSDAFAKIQYNSEKRFVESKETPGIVFPPLVRRSLVIYPQIDFPPNLTS</sequence>
<dbReference type="EMBL" id="JAULJE010000015">
    <property type="protein sequence ID" value="KAK1334396.1"/>
    <property type="molecule type" value="Genomic_DNA"/>
</dbReference>
<keyword evidence="2" id="KW-1185">Reference proteome</keyword>
<evidence type="ECO:0000313" key="1">
    <source>
        <dbReference type="EMBL" id="KAK1334396.1"/>
    </source>
</evidence>